<evidence type="ECO:0000313" key="3">
    <source>
        <dbReference type="EMBL" id="PNP80393.1"/>
    </source>
</evidence>
<feature type="compositionally biased region" description="Basic and acidic residues" evidence="1">
    <location>
        <begin position="610"/>
        <end position="621"/>
    </location>
</feature>
<feature type="region of interest" description="Disordered" evidence="1">
    <location>
        <begin position="602"/>
        <end position="621"/>
    </location>
</feature>
<evidence type="ECO:0000313" key="4">
    <source>
        <dbReference type="Proteomes" id="UP000236664"/>
    </source>
</evidence>
<feature type="region of interest" description="Disordered" evidence="1">
    <location>
        <begin position="1"/>
        <end position="42"/>
    </location>
</feature>
<dbReference type="InterPro" id="IPR000209">
    <property type="entry name" value="Peptidase_S8/S53_dom"/>
</dbReference>
<dbReference type="GO" id="GO:0006508">
    <property type="term" value="P:proteolysis"/>
    <property type="evidence" value="ECO:0007669"/>
    <property type="project" value="InterPro"/>
</dbReference>
<protein>
    <recommendedName>
        <fullName evidence="2">Peptidase S8/S53 domain-containing protein</fullName>
    </recommendedName>
</protein>
<evidence type="ECO:0000256" key="1">
    <source>
        <dbReference type="SAM" id="MobiDB-lite"/>
    </source>
</evidence>
<keyword evidence="4" id="KW-1185">Reference proteome</keyword>
<accession>A0A2K0WDN9</accession>
<dbReference type="AlphaFoldDB" id="A0A2K0WDN9"/>
<dbReference type="EMBL" id="MTQA01000077">
    <property type="protein sequence ID" value="PNP80393.1"/>
    <property type="molecule type" value="Genomic_DNA"/>
</dbReference>
<proteinExistence type="predicted"/>
<feature type="region of interest" description="Disordered" evidence="1">
    <location>
        <begin position="179"/>
        <end position="201"/>
    </location>
</feature>
<dbReference type="InterPro" id="IPR036852">
    <property type="entry name" value="Peptidase_S8/S53_dom_sf"/>
</dbReference>
<dbReference type="OrthoDB" id="3565018at2759"/>
<dbReference type="Gene3D" id="3.40.50.200">
    <property type="entry name" value="Peptidase S8/S53 domain"/>
    <property type="match status" value="1"/>
</dbReference>
<feature type="compositionally biased region" description="Polar residues" evidence="1">
    <location>
        <begin position="21"/>
        <end position="38"/>
    </location>
</feature>
<feature type="domain" description="Peptidase S8/S53" evidence="2">
    <location>
        <begin position="647"/>
        <end position="849"/>
    </location>
</feature>
<name>A0A2K0WDN9_GIBNY</name>
<dbReference type="Proteomes" id="UP000236664">
    <property type="component" value="Unassembled WGS sequence"/>
</dbReference>
<dbReference type="GO" id="GO:0004252">
    <property type="term" value="F:serine-type endopeptidase activity"/>
    <property type="evidence" value="ECO:0007669"/>
    <property type="project" value="InterPro"/>
</dbReference>
<dbReference type="STRING" id="42673.A0A2K0WDN9"/>
<dbReference type="SUPFAM" id="SSF52743">
    <property type="entry name" value="Subtilisin-like"/>
    <property type="match status" value="1"/>
</dbReference>
<reference evidence="3 4" key="1">
    <citation type="submission" date="2017-06" db="EMBL/GenBank/DDBJ databases">
        <title>Genome of Fusarium nygamai isolate CS10214.</title>
        <authorList>
            <person name="Gardiner D.M."/>
            <person name="Obanor F."/>
            <person name="Kazan K."/>
        </authorList>
    </citation>
    <scope>NUCLEOTIDE SEQUENCE [LARGE SCALE GENOMIC DNA]</scope>
    <source>
        <strain evidence="3 4">CS10214</strain>
    </source>
</reference>
<evidence type="ECO:0000259" key="2">
    <source>
        <dbReference type="Pfam" id="PF00082"/>
    </source>
</evidence>
<organism evidence="3 4">
    <name type="scientific">Gibberella nygamai</name>
    <name type="common">Bean root rot disease fungus</name>
    <name type="synonym">Fusarium nygamai</name>
    <dbReference type="NCBI Taxonomy" id="42673"/>
    <lineage>
        <taxon>Eukaryota</taxon>
        <taxon>Fungi</taxon>
        <taxon>Dikarya</taxon>
        <taxon>Ascomycota</taxon>
        <taxon>Pezizomycotina</taxon>
        <taxon>Sordariomycetes</taxon>
        <taxon>Hypocreomycetidae</taxon>
        <taxon>Hypocreales</taxon>
        <taxon>Nectriaceae</taxon>
        <taxon>Fusarium</taxon>
        <taxon>Fusarium fujikuroi species complex</taxon>
    </lineage>
</organism>
<comment type="caution">
    <text evidence="3">The sequence shown here is derived from an EMBL/GenBank/DDBJ whole genome shotgun (WGS) entry which is preliminary data.</text>
</comment>
<sequence length="940" mass="106143">MSLAPNVKRERVSAKGRRPTQDTPSSTGSNTKKSMSSGDSERNQRRYALETNLFHWDVIDGWKKPDQVLPETLEERLLELDGDNRSIIHHAIQSLTAKEAPEIALEYIEAIILKKPTLFINKDKSGKLPMIEAAQYQSPILFCVIDLLVPTHILSLLAKKCHGEQQSCPLHKVVQGRLKQSRKGKSSASGSKPTTDQPFTVEDSGCLHGLIDIKKLREKDAELRDALQLSLKENPEILHHLFKVDKFDKDSPGLIPLASFNVLVELLSDENFMPQHSEGLTPLQKAVGLFGELSIDYELLFEVIQASVNKCPQSIFIKGGRGSSPTVYQTLEDKRSEQNAEWVAKTEDLLKKTCVEKRFFLNLTGEQSTLDKNYIETIFDSSGMQFESVLEFVNLPYWKPQSRKEKQLTSLGDGSQSPHTSKATFMHVRDKESSFRENGPYRHIFRLLWEHGVHKIFTIEIDDDGEKPHTNAAIREALRGTSDNGTYERDFGIEVWKWMKFDICSETIFKAAPRVKELHLFSSANIAVLRGWASESGLSKLQNLERLVVEIFPTNEDDEQDCTDYEAEFVESLYKCNSQLAIVVTIHNCTFQGYQDKSRIGASSNQVSKGHQDSRQSKPKSAEWIENLSDFRSFVDRLHNHHNEGSVKIALLDDGSKLEHLHGTQTGKSFRDDGRDYFVGDCEHGTQMAHCIRKICPMAELYIARLDDSGESENQTFSKLSCLQALRWALKNKVDIVSMSWSFARKGPENDEYEKEFCNLIKGTENVIFFASLRDDGPEYQNNDFAPVGLDNVIRIASATTFGIASQENIHNAIDFLLPGENLQNQAKTIVSGSSYATAHAAGLAGIVLCCIKLYQHLDEKYPDIDLLQLAKSRQGMSNIFCHLGQREPEGKDESGIFLMPSRTFNMDFENHRGGDEVTILEDLVSSMIPQKERRGLSRR</sequence>
<dbReference type="Pfam" id="PF00082">
    <property type="entry name" value="Peptidase_S8"/>
    <property type="match status" value="1"/>
</dbReference>
<gene>
    <name evidence="3" type="ORF">FNYG_05992</name>
</gene>